<dbReference type="GO" id="GO:0003917">
    <property type="term" value="F:DNA topoisomerase type I (single strand cut, ATP-independent) activity"/>
    <property type="evidence" value="ECO:0007669"/>
    <property type="project" value="InterPro"/>
</dbReference>
<dbReference type="SUPFAM" id="SSF56741">
    <property type="entry name" value="Eukaryotic DNA topoisomerase I, N-terminal DNA-binding fragment"/>
    <property type="match status" value="1"/>
</dbReference>
<dbReference type="PANTHER" id="PTHR10290">
    <property type="entry name" value="DNA TOPOISOMERASE I"/>
    <property type="match status" value="1"/>
</dbReference>
<dbReference type="GO" id="GO:0006260">
    <property type="term" value="P:DNA replication"/>
    <property type="evidence" value="ECO:0007669"/>
    <property type="project" value="TreeGrafter"/>
</dbReference>
<dbReference type="Pfam" id="PF02919">
    <property type="entry name" value="Topoisom_I_N"/>
    <property type="match status" value="1"/>
</dbReference>
<dbReference type="InterPro" id="IPR008336">
    <property type="entry name" value="TopoI_DNA-bd_euk"/>
</dbReference>
<evidence type="ECO:0000313" key="2">
    <source>
        <dbReference type="EMBL" id="KAG6468525.1"/>
    </source>
</evidence>
<dbReference type="AlphaFoldDB" id="A0A8J5EA27"/>
<dbReference type="GO" id="GO:0005694">
    <property type="term" value="C:chromosome"/>
    <property type="evidence" value="ECO:0007669"/>
    <property type="project" value="InterPro"/>
</dbReference>
<dbReference type="Proteomes" id="UP000734854">
    <property type="component" value="Unassembled WGS sequence"/>
</dbReference>
<dbReference type="InterPro" id="IPR013499">
    <property type="entry name" value="TopoI_euk"/>
</dbReference>
<proteinExistence type="predicted"/>
<dbReference type="InterPro" id="IPR013030">
    <property type="entry name" value="DNA_topo_DNA_db_N_dom2"/>
</dbReference>
<gene>
    <name evidence="2" type="ORF">ZIOFF_073213</name>
</gene>
<dbReference type="InterPro" id="IPR051062">
    <property type="entry name" value="Topoisomerase_IB"/>
</dbReference>
<dbReference type="Gene3D" id="2.170.11.10">
    <property type="entry name" value="DNA Topoisomerase I, domain 2"/>
    <property type="match status" value="1"/>
</dbReference>
<dbReference type="PANTHER" id="PTHR10290:SF23">
    <property type="entry name" value="DNA TOPOISOMERASE 1 BETA"/>
    <property type="match status" value="1"/>
</dbReference>
<dbReference type="EMBL" id="JACMSC010000022">
    <property type="protein sequence ID" value="KAG6468525.1"/>
    <property type="molecule type" value="Genomic_DNA"/>
</dbReference>
<feature type="domain" description="DNA topoisomerase I eukaryotic-type" evidence="1">
    <location>
        <begin position="15"/>
        <end position="117"/>
    </location>
</feature>
<dbReference type="GO" id="GO:0005730">
    <property type="term" value="C:nucleolus"/>
    <property type="evidence" value="ECO:0007669"/>
    <property type="project" value="TreeGrafter"/>
</dbReference>
<protein>
    <recommendedName>
        <fullName evidence="1">DNA topoisomerase I eukaryotic-type domain-containing protein</fullName>
    </recommendedName>
</protein>
<name>A0A8J5EA27_ZINOF</name>
<dbReference type="SMART" id="SM00435">
    <property type="entry name" value="TOPEUc"/>
    <property type="match status" value="1"/>
</dbReference>
<dbReference type="GO" id="GO:0003677">
    <property type="term" value="F:DNA binding"/>
    <property type="evidence" value="ECO:0007669"/>
    <property type="project" value="InterPro"/>
</dbReference>
<organism evidence="2 3">
    <name type="scientific">Zingiber officinale</name>
    <name type="common">Ginger</name>
    <name type="synonym">Amomum zingiber</name>
    <dbReference type="NCBI Taxonomy" id="94328"/>
    <lineage>
        <taxon>Eukaryota</taxon>
        <taxon>Viridiplantae</taxon>
        <taxon>Streptophyta</taxon>
        <taxon>Embryophyta</taxon>
        <taxon>Tracheophyta</taxon>
        <taxon>Spermatophyta</taxon>
        <taxon>Magnoliopsida</taxon>
        <taxon>Liliopsida</taxon>
        <taxon>Zingiberales</taxon>
        <taxon>Zingiberaceae</taxon>
        <taxon>Zingiber</taxon>
    </lineage>
</organism>
<dbReference type="GO" id="GO:0006265">
    <property type="term" value="P:DNA topological change"/>
    <property type="evidence" value="ECO:0007669"/>
    <property type="project" value="InterPro"/>
</dbReference>
<evidence type="ECO:0000259" key="1">
    <source>
        <dbReference type="SMART" id="SM00435"/>
    </source>
</evidence>
<reference evidence="2 3" key="1">
    <citation type="submission" date="2020-08" db="EMBL/GenBank/DDBJ databases">
        <title>Plant Genome Project.</title>
        <authorList>
            <person name="Zhang R.-G."/>
        </authorList>
    </citation>
    <scope>NUCLEOTIDE SEQUENCE [LARGE SCALE GENOMIC DNA]</scope>
    <source>
        <tissue evidence="2">Rhizome</tissue>
    </source>
</reference>
<dbReference type="GO" id="GO:0007059">
    <property type="term" value="P:chromosome segregation"/>
    <property type="evidence" value="ECO:0007669"/>
    <property type="project" value="TreeGrafter"/>
</dbReference>
<dbReference type="InterPro" id="IPR036202">
    <property type="entry name" value="TopoI_DNA-bd_euk_N_sf"/>
</dbReference>
<evidence type="ECO:0000313" key="3">
    <source>
        <dbReference type="Proteomes" id="UP000734854"/>
    </source>
</evidence>
<accession>A0A8J5EA27</accession>
<sequence>MKEKVGNFRVEPPGLFCSRGEHPKMGKLKMRIRPRDITINIGKESPIPECPIPGERWKEVKHDNTVTWLAFRNDPINSKEFKYVFKAASSSLKGQSDKENGCLWYGACAIALAVAWDTAPT</sequence>
<keyword evidence="3" id="KW-1185">Reference proteome</keyword>
<comment type="caution">
    <text evidence="2">The sequence shown here is derived from an EMBL/GenBank/DDBJ whole genome shotgun (WGS) entry which is preliminary data.</text>
</comment>